<keyword evidence="1" id="KW-0732">Signal</keyword>
<protein>
    <submittedName>
        <fullName evidence="2">Uncharacterized protein</fullName>
    </submittedName>
</protein>
<name>A0ABT7VIN6_9BACE</name>
<dbReference type="Proteomes" id="UP001169458">
    <property type="component" value="Unassembled WGS sequence"/>
</dbReference>
<gene>
    <name evidence="2" type="ORF">QUW60_13130</name>
</gene>
<keyword evidence="3" id="KW-1185">Reference proteome</keyword>
<proteinExistence type="predicted"/>
<reference evidence="3" key="2">
    <citation type="submission" date="2023-07" db="EMBL/GenBank/DDBJ databases">
        <title>Identification and characterization of horizontal gene transfer across gut microbiota members of farm animals based on homology search.</title>
        <authorList>
            <person name="Schwarzerova J."/>
            <person name="Nykrynova M."/>
            <person name="Jureckova K."/>
            <person name="Cejkova D."/>
            <person name="Rychlik I."/>
        </authorList>
    </citation>
    <scope>NUCLEOTIDE SEQUENCE [LARGE SCALE GENOMIC DNA]</scope>
    <source>
        <strain evidence="3">109_WCHN</strain>
    </source>
</reference>
<sequence>MKTYFKTGILLITCLLGCALPAAAQKMTKVTGIVYNIAGRKKIPFSDIAVQVYAAKTVAEGKDIKKALDSDPNDPDRLIMFHLDKNAKTTTDNNGYYEIMVPDNGALIFKAGLSTAVFKEVDHRMKIDVEINDGLHLSEVTVTGIRTEMAPEPQAPIMFGNQYIPYTTFNIPSHTGNRYSRLIIQPYVVDCMLNDTVVLPRPLVYDGKEYSMTQLRKKGYDMSRDPLNPYIIKDQYLSSDPMTIHWRDTVVVPDATHSYNCYATISIEDYSAITYRTYEVNTCKAKRPLKFLQYNMLYQTMDPMDYKERPQIQKRNTSDKILLTFEINSDKLVQNEENKRSLDMLRNRLKEIAESPGAILKEFHVTGTSSPDGNYYSNLALAERRMKRIESEITSILPRQILERVYRNPQATVAPWSDIVTLLERDGKTGEAAQVKEVLARYKDANQQGIALKKLPFYKSVITTYLEELRKVNYNCIYEIYREPNDEEIMALYKKEGADGTYTRYEYWRLFMLLKDREQLKEIYRKAYETSLAERGKPWALAANNLAVMCLEDGISDTEILDPLIDRAIYTTDYKRTSDDNQRVEIINPSPIVNNQLCMYVNKGDFTNASILAKMLPEDEKYDMLKAYAWAIGGYFRGGATPEEKARAEKTFNTIKNSSPQNAVVMYLALESPEGDAEALKQIELLPQEDALTWYFKAVISARKGDLSINDTAFMLSECFKRDKKFISIAQNDGEFDDDTVEIALDLYN</sequence>
<feature type="chain" id="PRO_5046354507" evidence="1">
    <location>
        <begin position="25"/>
        <end position="749"/>
    </location>
</feature>
<organism evidence="2 3">
    <name type="scientific">Bacteroides gallinaceum</name>
    <dbReference type="NCBI Taxonomy" id="1462571"/>
    <lineage>
        <taxon>Bacteria</taxon>
        <taxon>Pseudomonadati</taxon>
        <taxon>Bacteroidota</taxon>
        <taxon>Bacteroidia</taxon>
        <taxon>Bacteroidales</taxon>
        <taxon>Bacteroidaceae</taxon>
        <taxon>Bacteroides</taxon>
    </lineage>
</organism>
<evidence type="ECO:0000313" key="3">
    <source>
        <dbReference type="Proteomes" id="UP001169458"/>
    </source>
</evidence>
<dbReference type="EMBL" id="JAUDEN010000030">
    <property type="protein sequence ID" value="MDM8326157.1"/>
    <property type="molecule type" value="Genomic_DNA"/>
</dbReference>
<dbReference type="RefSeq" id="WP_289561017.1">
    <property type="nucleotide sequence ID" value="NZ_JAUDEN010000030.1"/>
</dbReference>
<reference evidence="2 3" key="1">
    <citation type="submission" date="2023-06" db="EMBL/GenBank/DDBJ databases">
        <authorList>
            <person name="Zeman M."/>
            <person name="Kubasova T."/>
            <person name="Jahodarova E."/>
            <person name="Nykrynova M."/>
            <person name="Rychlik I."/>
        </authorList>
    </citation>
    <scope>NUCLEOTIDE SEQUENCE [LARGE SCALE GENOMIC DNA]</scope>
    <source>
        <strain evidence="2 3">109_WCHN</strain>
    </source>
</reference>
<evidence type="ECO:0000256" key="1">
    <source>
        <dbReference type="SAM" id="SignalP"/>
    </source>
</evidence>
<evidence type="ECO:0000313" key="2">
    <source>
        <dbReference type="EMBL" id="MDM8326157.1"/>
    </source>
</evidence>
<feature type="signal peptide" evidence="1">
    <location>
        <begin position="1"/>
        <end position="24"/>
    </location>
</feature>
<comment type="caution">
    <text evidence="2">The sequence shown here is derived from an EMBL/GenBank/DDBJ whole genome shotgun (WGS) entry which is preliminary data.</text>
</comment>
<accession>A0ABT7VIN6</accession>